<organism evidence="1 2">
    <name type="scientific">Panagrolaimus sp. JU765</name>
    <dbReference type="NCBI Taxonomy" id="591449"/>
    <lineage>
        <taxon>Eukaryota</taxon>
        <taxon>Metazoa</taxon>
        <taxon>Ecdysozoa</taxon>
        <taxon>Nematoda</taxon>
        <taxon>Chromadorea</taxon>
        <taxon>Rhabditida</taxon>
        <taxon>Tylenchina</taxon>
        <taxon>Panagrolaimomorpha</taxon>
        <taxon>Panagrolaimoidea</taxon>
        <taxon>Panagrolaimidae</taxon>
        <taxon>Panagrolaimus</taxon>
    </lineage>
</organism>
<proteinExistence type="predicted"/>
<evidence type="ECO:0000313" key="1">
    <source>
        <dbReference type="Proteomes" id="UP000887576"/>
    </source>
</evidence>
<name>A0AC34PZB3_9BILA</name>
<reference evidence="2" key="1">
    <citation type="submission" date="2022-11" db="UniProtKB">
        <authorList>
            <consortium name="WormBaseParasite"/>
        </authorList>
    </citation>
    <scope>IDENTIFICATION</scope>
</reference>
<dbReference type="WBParaSite" id="JU765_v2.g11456.t1">
    <property type="protein sequence ID" value="JU765_v2.g11456.t1"/>
    <property type="gene ID" value="JU765_v2.g11456"/>
</dbReference>
<evidence type="ECO:0000313" key="2">
    <source>
        <dbReference type="WBParaSite" id="JU765_v2.g11456.t1"/>
    </source>
</evidence>
<accession>A0AC34PZB3</accession>
<sequence length="150" mass="16724">MKWGRNQCKIRSLDETPENVKTILEPFLPLIRFPTMTTEQLIWSVYPTKLFDDSTFLSIILDSQSIANGRLAMASRFCLVKRRAFIGSKIKRFEPPSSSPHFGTHPPSSHGTHFPLPNSGLFGSRQPSSSGTYFGAAVNSQQPKSSCSNF</sequence>
<protein>
    <submittedName>
        <fullName evidence="2">Uncharacterized protein</fullName>
    </submittedName>
</protein>
<dbReference type="Proteomes" id="UP000887576">
    <property type="component" value="Unplaced"/>
</dbReference>